<dbReference type="PIRSF" id="PIRSF036459">
    <property type="entry name" value="DAP_dec_asp_kin"/>
    <property type="match status" value="1"/>
</dbReference>
<dbReference type="InterPro" id="IPR022643">
    <property type="entry name" value="De-COase2_C"/>
</dbReference>
<dbReference type="InterPro" id="IPR009006">
    <property type="entry name" value="Ala_racemase/Decarboxylase_C"/>
</dbReference>
<dbReference type="Gene3D" id="2.40.37.10">
    <property type="entry name" value="Lyase, Ornithine Decarboxylase, Chain A, domain 1"/>
    <property type="match status" value="1"/>
</dbReference>
<evidence type="ECO:0000256" key="3">
    <source>
        <dbReference type="ARBA" id="ARBA00022679"/>
    </source>
</evidence>
<dbReference type="InterPro" id="IPR002912">
    <property type="entry name" value="ACT_dom"/>
</dbReference>
<comment type="pathway">
    <text evidence="13">Amino-acid biosynthesis; L-methionine biosynthesis via de novo pathway; L-homoserine from L-aspartate: step 1/3.</text>
</comment>
<dbReference type="InterPro" id="IPR029066">
    <property type="entry name" value="PLP-binding_barrel"/>
</dbReference>
<dbReference type="InterPro" id="IPR036393">
    <property type="entry name" value="AceGlu_kinase-like_sf"/>
</dbReference>
<dbReference type="GO" id="GO:0008836">
    <property type="term" value="F:diaminopimelate decarboxylase activity"/>
    <property type="evidence" value="ECO:0007669"/>
    <property type="project" value="UniProtKB-UniRule"/>
</dbReference>
<dbReference type="GO" id="GO:0009088">
    <property type="term" value="P:threonine biosynthetic process"/>
    <property type="evidence" value="ECO:0007669"/>
    <property type="project" value="UniProtKB-UniPathway"/>
</dbReference>
<dbReference type="GO" id="GO:0005524">
    <property type="term" value="F:ATP binding"/>
    <property type="evidence" value="ECO:0007669"/>
    <property type="project" value="UniProtKB-KW"/>
</dbReference>
<dbReference type="InterPro" id="IPR011246">
    <property type="entry name" value="DAP_dec_asp_kin"/>
</dbReference>
<evidence type="ECO:0000256" key="10">
    <source>
        <dbReference type="NCBIfam" id="TIGR01048"/>
    </source>
</evidence>
<dbReference type="Pfam" id="PF00278">
    <property type="entry name" value="Orn_DAP_Arg_deC"/>
    <property type="match status" value="1"/>
</dbReference>
<evidence type="ECO:0000313" key="15">
    <source>
        <dbReference type="EMBL" id="SHF72813.1"/>
    </source>
</evidence>
<dbReference type="InterPro" id="IPR022644">
    <property type="entry name" value="De-COase2_N"/>
</dbReference>
<dbReference type="InterPro" id="IPR045865">
    <property type="entry name" value="ACT-like_dom_sf"/>
</dbReference>
<dbReference type="PRINTS" id="PR01181">
    <property type="entry name" value="DAPDCRBXLASE"/>
</dbReference>
<dbReference type="RefSeq" id="WP_073064595.1">
    <property type="nucleotide sequence ID" value="NZ_FQUS01000012.1"/>
</dbReference>
<dbReference type="PROSITE" id="PS51671">
    <property type="entry name" value="ACT"/>
    <property type="match status" value="1"/>
</dbReference>
<feature type="active site" description="Proton donor" evidence="11">
    <location>
        <position position="815"/>
    </location>
</feature>
<dbReference type="Pfam" id="PF02784">
    <property type="entry name" value="Orn_Arg_deC_N"/>
    <property type="match status" value="1"/>
</dbReference>
<keyword evidence="13" id="KW-0028">Amino-acid biosynthesis</keyword>
<protein>
    <recommendedName>
        <fullName evidence="10">Diaminopimelate decarboxylase</fullName>
        <ecNumber evidence="10">4.1.1.20</ecNumber>
    </recommendedName>
</protein>
<dbReference type="AlphaFoldDB" id="A0A1M5E0Q4"/>
<dbReference type="SUPFAM" id="SSF51419">
    <property type="entry name" value="PLP-binding barrel"/>
    <property type="match status" value="1"/>
</dbReference>
<dbReference type="NCBIfam" id="TIGR01048">
    <property type="entry name" value="lysA"/>
    <property type="match status" value="1"/>
</dbReference>
<evidence type="ECO:0000256" key="2">
    <source>
        <dbReference type="ARBA" id="ARBA00004766"/>
    </source>
</evidence>
<dbReference type="PROSITE" id="PS00879">
    <property type="entry name" value="ODR_DC_2_2"/>
    <property type="match status" value="1"/>
</dbReference>
<evidence type="ECO:0000256" key="4">
    <source>
        <dbReference type="ARBA" id="ARBA00022741"/>
    </source>
</evidence>
<keyword evidence="7" id="KW-0067">ATP-binding</keyword>
<dbReference type="EMBL" id="FQUS01000012">
    <property type="protein sequence ID" value="SHF72813.1"/>
    <property type="molecule type" value="Genomic_DNA"/>
</dbReference>
<keyword evidence="8 11" id="KW-0663">Pyridoxal phosphate</keyword>
<dbReference type="STRING" id="1194090.SAMN05443144_11292"/>
<evidence type="ECO:0000313" key="16">
    <source>
        <dbReference type="Proteomes" id="UP000184041"/>
    </source>
</evidence>
<dbReference type="InterPro" id="IPR001048">
    <property type="entry name" value="Asp/Glu/Uridylate_kinase"/>
</dbReference>
<dbReference type="PRINTS" id="PR01179">
    <property type="entry name" value="ODADCRBXLASE"/>
</dbReference>
<keyword evidence="4" id="KW-0547">Nucleotide-binding</keyword>
<dbReference type="Pfam" id="PF00696">
    <property type="entry name" value="AA_kinase"/>
    <property type="match status" value="1"/>
</dbReference>
<feature type="modified residue" description="N6-(pyridoxal phosphate)lysine" evidence="11">
    <location>
        <position position="538"/>
    </location>
</feature>
<comment type="cofactor">
    <cofactor evidence="1 11">
        <name>pyridoxal 5'-phosphate</name>
        <dbReference type="ChEBI" id="CHEBI:597326"/>
    </cofactor>
</comment>
<evidence type="ECO:0000256" key="9">
    <source>
        <dbReference type="ARBA" id="ARBA00023239"/>
    </source>
</evidence>
<dbReference type="Gene3D" id="3.40.1160.10">
    <property type="entry name" value="Acetylglutamate kinase-like"/>
    <property type="match status" value="1"/>
</dbReference>
<comment type="similarity">
    <text evidence="12">Belongs to the Orn/Lys/Arg decarboxylase class-II family.</text>
</comment>
<dbReference type="SUPFAM" id="SSF55021">
    <property type="entry name" value="ACT-like"/>
    <property type="match status" value="2"/>
</dbReference>
<dbReference type="PANTHER" id="PTHR43727">
    <property type="entry name" value="DIAMINOPIMELATE DECARBOXYLASE"/>
    <property type="match status" value="1"/>
</dbReference>
<dbReference type="InterPro" id="IPR002986">
    <property type="entry name" value="DAP_deCOOHase_LysA"/>
</dbReference>
<dbReference type="Proteomes" id="UP000184041">
    <property type="component" value="Unassembled WGS sequence"/>
</dbReference>
<evidence type="ECO:0000256" key="1">
    <source>
        <dbReference type="ARBA" id="ARBA00001933"/>
    </source>
</evidence>
<comment type="pathway">
    <text evidence="13">Amino-acid biosynthesis; L-threonine biosynthesis; L-threonine from L-aspartate: step 1/5.</text>
</comment>
<dbReference type="Gene3D" id="3.20.20.10">
    <property type="entry name" value="Alanine racemase"/>
    <property type="match status" value="1"/>
</dbReference>
<keyword evidence="9" id="KW-0456">Lyase</keyword>
<evidence type="ECO:0000256" key="8">
    <source>
        <dbReference type="ARBA" id="ARBA00022898"/>
    </source>
</evidence>
<evidence type="ECO:0000256" key="6">
    <source>
        <dbReference type="ARBA" id="ARBA00022793"/>
    </source>
</evidence>
<feature type="domain" description="ACT" evidence="14">
    <location>
        <begin position="328"/>
        <end position="398"/>
    </location>
</feature>
<evidence type="ECO:0000256" key="13">
    <source>
        <dbReference type="RuleBase" id="RU004249"/>
    </source>
</evidence>
<dbReference type="Gene3D" id="3.30.70.260">
    <property type="match status" value="2"/>
</dbReference>
<organism evidence="15 16">
    <name type="scientific">Fodinibius roseus</name>
    <dbReference type="NCBI Taxonomy" id="1194090"/>
    <lineage>
        <taxon>Bacteria</taxon>
        <taxon>Pseudomonadati</taxon>
        <taxon>Balneolota</taxon>
        <taxon>Balneolia</taxon>
        <taxon>Balneolales</taxon>
        <taxon>Balneolaceae</taxon>
        <taxon>Fodinibius</taxon>
    </lineage>
</organism>
<dbReference type="PANTHER" id="PTHR43727:SF2">
    <property type="entry name" value="GROUP IV DECARBOXYLASE"/>
    <property type="match status" value="1"/>
</dbReference>
<keyword evidence="16" id="KW-1185">Reference proteome</keyword>
<dbReference type="EC" id="4.1.1.20" evidence="10"/>
<dbReference type="OrthoDB" id="9799110at2"/>
<dbReference type="NCBIfam" id="TIGR00657">
    <property type="entry name" value="asp_kinases"/>
    <property type="match status" value="1"/>
</dbReference>
<keyword evidence="3" id="KW-0808">Transferase</keyword>
<sequence length="863" mass="95917">MSEEDTGRKWIVLKFGGTSVSTVESWQNILSVIRERRGDGYRVCVVHSALSGISDMLEEIIERAPRNNTGDLVEQVKQRHDKLGKALDLPVDELLKEDFDELEHIVRGIELIGEASYRVQARLLAMGELMATRLGAAYVRRELEEGTWIDSRECIRTSALKNVSERSLILSAVSATDFDRSVLDRLNEAGNLVVTQGFIGSDEEGKTVVLGRGGSDVSAAYYAAKIGAERLEIWTDVPGLFSANPQNVPSARLLNHLSYKEAQEIATNGAEVLHPRSIRPARQHNIPIHVRCTHRPELSGTVISDEASDDEALVKTIAVRKNVILISMESLGMWQQVGFLAEAFEVFKQYGLSIDLISTSESNVTVSLDPGLNSHFHDIRESFVEDLSVLCRVEVIESVSAVSLLGRRIRTILHQLGGAFEVFEEQKVYLVNQAANDLNFTFVVENEQADRLVRQLHDHIISQSGNQQSFGPTWPELMGDRETTGREQPLWWEERRGELLDIAAESGPCYVYDRETLKKYAGLIRGIGPVDYALYAMKANANPEVLRTFREQGLGFECVSIGEVRRVLDLFPDIDRKEILFTPNFAPRSEYEEALDLGINVTLDNIYPLQQWPELFRGEELFLRIDPGHGHGHHKHVKTGGMHSKFGIPRFEIEEVAGLAGELDLSIKGLHAHIGSGIKDPLSWKQTAIILHKVARQLGGVEILDLGGGFGIRENDTEAHLDIRELTQSLAQFREAHPEYTLWVEPGRFLVAVAGVLLTTVTQLKGKGKVKYVGVDTGMNSFIRPALYGARHTIVDLSRLDEPNSQSVNIVGPICESGDKLGIDRLFPQAAEGDVVLIANTGAYGQVMSSHYNLRPPAQEIVI</sequence>
<proteinExistence type="inferred from homology"/>
<keyword evidence="5 15" id="KW-0418">Kinase</keyword>
<dbReference type="NCBIfam" id="NF006515">
    <property type="entry name" value="PRK08961.1"/>
    <property type="match status" value="1"/>
</dbReference>
<comment type="pathway">
    <text evidence="2 13">Amino-acid biosynthesis; L-lysine biosynthesis via DAP pathway; (S)-tetrahydrodipicolinate from L-aspartate: step 1/4.</text>
</comment>
<dbReference type="InterPro" id="IPR001341">
    <property type="entry name" value="Asp_kinase"/>
</dbReference>
<name>A0A1M5E0Q4_9BACT</name>
<evidence type="ECO:0000256" key="7">
    <source>
        <dbReference type="ARBA" id="ARBA00022840"/>
    </source>
</evidence>
<dbReference type="GO" id="GO:0009089">
    <property type="term" value="P:lysine biosynthetic process via diaminopimelate"/>
    <property type="evidence" value="ECO:0007669"/>
    <property type="project" value="UniProtKB-UniRule"/>
</dbReference>
<accession>A0A1M5E0Q4</accession>
<dbReference type="UniPathway" id="UPA00051">
    <property type="reaction ID" value="UER00462"/>
</dbReference>
<dbReference type="InterPro" id="IPR000183">
    <property type="entry name" value="Orn/DAP/Arg_de-COase"/>
</dbReference>
<evidence type="ECO:0000256" key="12">
    <source>
        <dbReference type="RuleBase" id="RU003737"/>
    </source>
</evidence>
<dbReference type="GO" id="GO:0004072">
    <property type="term" value="F:aspartate kinase activity"/>
    <property type="evidence" value="ECO:0007669"/>
    <property type="project" value="InterPro"/>
</dbReference>
<reference evidence="15 16" key="1">
    <citation type="submission" date="2016-11" db="EMBL/GenBank/DDBJ databases">
        <authorList>
            <person name="Jaros S."/>
            <person name="Januszkiewicz K."/>
            <person name="Wedrychowicz H."/>
        </authorList>
    </citation>
    <scope>NUCLEOTIDE SEQUENCE [LARGE SCALE GENOMIC DNA]</scope>
    <source>
        <strain evidence="15 16">DSM 21986</strain>
    </source>
</reference>
<evidence type="ECO:0000259" key="14">
    <source>
        <dbReference type="PROSITE" id="PS51671"/>
    </source>
</evidence>
<dbReference type="UniPathway" id="UPA00034">
    <property type="reaction ID" value="UER00015"/>
</dbReference>
<dbReference type="InterPro" id="IPR018042">
    <property type="entry name" value="Aspartate_kinase_CS"/>
</dbReference>
<evidence type="ECO:0000256" key="5">
    <source>
        <dbReference type="ARBA" id="ARBA00022777"/>
    </source>
</evidence>
<keyword evidence="6" id="KW-0210">Decarboxylase</keyword>
<dbReference type="PROSITE" id="PS00324">
    <property type="entry name" value="ASPARTOKINASE"/>
    <property type="match status" value="1"/>
</dbReference>
<evidence type="ECO:0000256" key="11">
    <source>
        <dbReference type="PIRSR" id="PIRSR600183-50"/>
    </source>
</evidence>
<dbReference type="UniPathway" id="UPA00050">
    <property type="reaction ID" value="UER00461"/>
</dbReference>
<dbReference type="SUPFAM" id="SSF53633">
    <property type="entry name" value="Carbamate kinase-like"/>
    <property type="match status" value="1"/>
</dbReference>
<gene>
    <name evidence="15" type="ORF">SAMN05443144_11292</name>
</gene>
<dbReference type="SUPFAM" id="SSF50621">
    <property type="entry name" value="Alanine racemase C-terminal domain-like"/>
    <property type="match status" value="1"/>
</dbReference>
<dbReference type="InterPro" id="IPR022657">
    <property type="entry name" value="De-COase2_CS"/>
</dbReference>